<gene>
    <name evidence="2" type="ORF">SAMN05444007_102392</name>
</gene>
<evidence type="ECO:0000313" key="2">
    <source>
        <dbReference type="EMBL" id="SEI80750.1"/>
    </source>
</evidence>
<dbReference type="RefSeq" id="WP_092362919.1">
    <property type="nucleotide sequence ID" value="NZ_BMGV01000002.1"/>
</dbReference>
<accession>A0A1H6TWV8</accession>
<evidence type="ECO:0000313" key="3">
    <source>
        <dbReference type="Proteomes" id="UP000199379"/>
    </source>
</evidence>
<proteinExistence type="predicted"/>
<feature type="signal peptide" evidence="1">
    <location>
        <begin position="1"/>
        <end position="24"/>
    </location>
</feature>
<dbReference type="Proteomes" id="UP000199379">
    <property type="component" value="Unassembled WGS sequence"/>
</dbReference>
<name>A0A1H6TWV8_9RHOB</name>
<protein>
    <recommendedName>
        <fullName evidence="4">Secreted protein</fullName>
    </recommendedName>
</protein>
<evidence type="ECO:0008006" key="4">
    <source>
        <dbReference type="Google" id="ProtNLM"/>
    </source>
</evidence>
<evidence type="ECO:0000256" key="1">
    <source>
        <dbReference type="SAM" id="SignalP"/>
    </source>
</evidence>
<reference evidence="2 3" key="1">
    <citation type="submission" date="2016-10" db="EMBL/GenBank/DDBJ databases">
        <authorList>
            <person name="de Groot N.N."/>
        </authorList>
    </citation>
    <scope>NUCLEOTIDE SEQUENCE [LARGE SCALE GENOMIC DNA]</scope>
    <source>
        <strain evidence="2 3">DSM 29340</strain>
    </source>
</reference>
<feature type="chain" id="PRO_5011794456" description="Secreted protein" evidence="1">
    <location>
        <begin position="25"/>
        <end position="170"/>
    </location>
</feature>
<dbReference type="OrthoDB" id="7867236at2"/>
<keyword evidence="3" id="KW-1185">Reference proteome</keyword>
<dbReference type="EMBL" id="FNYD01000002">
    <property type="protein sequence ID" value="SEI80750.1"/>
    <property type="molecule type" value="Genomic_DNA"/>
</dbReference>
<sequence length="170" mass="18678">MRQMSVPIFISAAITLLFCPPSNAQQATSPFDTRGFLDACAGFVPDVDFAIPMDGQCVNQARKMCSLAFGMSENEVCLKDVTAWLQDETHRIWQSLPEDARGKYDEPPTGQQMAEDGFGPDLGQSLPDCEDVEIPDVSAGVVCDYFQAVPTWHAVRIMQRSASAIEPDKE</sequence>
<keyword evidence="1" id="KW-0732">Signal</keyword>
<dbReference type="AlphaFoldDB" id="A0A1H6TWV8"/>
<organism evidence="2 3">
    <name type="scientific">Cribrihabitans marinus</name>
    <dbReference type="NCBI Taxonomy" id="1227549"/>
    <lineage>
        <taxon>Bacteria</taxon>
        <taxon>Pseudomonadati</taxon>
        <taxon>Pseudomonadota</taxon>
        <taxon>Alphaproteobacteria</taxon>
        <taxon>Rhodobacterales</taxon>
        <taxon>Paracoccaceae</taxon>
        <taxon>Cribrihabitans</taxon>
    </lineage>
</organism>
<dbReference type="STRING" id="1227549.SAMN05444007_102392"/>